<evidence type="ECO:0000259" key="4">
    <source>
        <dbReference type="PROSITE" id="PS51898"/>
    </source>
</evidence>
<reference evidence="6 7" key="1">
    <citation type="submission" date="2018-03" db="EMBL/GenBank/DDBJ databases">
        <title>Genomic Encyclopedia of Archaeal and Bacterial Type Strains, Phase II (KMG-II): from individual species to whole genera.</title>
        <authorList>
            <person name="Goeker M."/>
        </authorList>
    </citation>
    <scope>NUCLEOTIDE SEQUENCE [LARGE SCALE GENOMIC DNA]</scope>
    <source>
        <strain evidence="6 7">RHA1</strain>
    </source>
</reference>
<sequence>MSRKGKRIVTRRREFIEPTSTDSDMTIQEAFDYFVNLKKTEGVKQRTINDYYMLMGYFTEWLNEQHPSIERIENINTGTIREYIIYLSEERFNEQTGEYGLSPYTVNVRIRFLKAFFNALYREEIIRRNPCEGVSLMRVNEDTFEPLTDDEIERLLGAPNTREYAQFRDLVIMYLMLDTGMRISEVCNLEVSEIDFKTRAIILPSHKNKNRKPRILPLSNHVLKLLMELVTENKTHFDTNFVFVSNCGTRYNPNSFRKRLLIYKKNAGITKRVSPHLFRHMFCRNYILNGGDVFTLQRIAGHADISTTRKYVQMDDKAIKDQHAQFSPVLRIRKKFK</sequence>
<accession>A0ABX5ERH0</accession>
<evidence type="ECO:0000256" key="1">
    <source>
        <dbReference type="ARBA" id="ARBA00023125"/>
    </source>
</evidence>
<dbReference type="InterPro" id="IPR010998">
    <property type="entry name" value="Integrase_recombinase_N"/>
</dbReference>
<dbReference type="PANTHER" id="PTHR30349">
    <property type="entry name" value="PHAGE INTEGRASE-RELATED"/>
    <property type="match status" value="1"/>
</dbReference>
<dbReference type="InterPro" id="IPR044068">
    <property type="entry name" value="CB"/>
</dbReference>
<dbReference type="PROSITE" id="PS51898">
    <property type="entry name" value="TYR_RECOMBINASE"/>
    <property type="match status" value="1"/>
</dbReference>
<keyword evidence="1 3" id="KW-0238">DNA-binding</keyword>
<dbReference type="InterPro" id="IPR002104">
    <property type="entry name" value="Integrase_catalytic"/>
</dbReference>
<feature type="domain" description="Core-binding (CB)" evidence="5">
    <location>
        <begin position="25"/>
        <end position="121"/>
    </location>
</feature>
<dbReference type="Pfam" id="PF13102">
    <property type="entry name" value="Phage_int_SAM_5"/>
    <property type="match status" value="1"/>
</dbReference>
<comment type="caution">
    <text evidence="6">The sequence shown here is derived from an EMBL/GenBank/DDBJ whole genome shotgun (WGS) entry which is preliminary data.</text>
</comment>
<dbReference type="RefSeq" id="WP_181352795.1">
    <property type="nucleotide sequence ID" value="NZ_PVTZ01000002.1"/>
</dbReference>
<dbReference type="Proteomes" id="UP000238836">
    <property type="component" value="Unassembled WGS sequence"/>
</dbReference>
<dbReference type="PROSITE" id="PS51900">
    <property type="entry name" value="CB"/>
    <property type="match status" value="1"/>
</dbReference>
<evidence type="ECO:0000259" key="5">
    <source>
        <dbReference type="PROSITE" id="PS51900"/>
    </source>
</evidence>
<feature type="domain" description="Tyr recombinase" evidence="4">
    <location>
        <begin position="142"/>
        <end position="324"/>
    </location>
</feature>
<evidence type="ECO:0000256" key="2">
    <source>
        <dbReference type="ARBA" id="ARBA00023172"/>
    </source>
</evidence>
<dbReference type="Pfam" id="PF00589">
    <property type="entry name" value="Phage_integrase"/>
    <property type="match status" value="1"/>
</dbReference>
<gene>
    <name evidence="6" type="ORF">CLV36_10224</name>
</gene>
<name>A0ABX5ERH0_9BACL</name>
<dbReference type="Gene3D" id="1.10.150.130">
    <property type="match status" value="1"/>
</dbReference>
<dbReference type="InterPro" id="IPR025269">
    <property type="entry name" value="SAM-like_dom"/>
</dbReference>
<proteinExistence type="predicted"/>
<dbReference type="SUPFAM" id="SSF56349">
    <property type="entry name" value="DNA breaking-rejoining enzymes"/>
    <property type="match status" value="1"/>
</dbReference>
<dbReference type="InterPro" id="IPR050090">
    <property type="entry name" value="Tyrosine_recombinase_XerCD"/>
</dbReference>
<evidence type="ECO:0000313" key="7">
    <source>
        <dbReference type="Proteomes" id="UP000238836"/>
    </source>
</evidence>
<organism evidence="6 7">
    <name type="scientific">Laceyella sediminis</name>
    <dbReference type="NCBI Taxonomy" id="573074"/>
    <lineage>
        <taxon>Bacteria</taxon>
        <taxon>Bacillati</taxon>
        <taxon>Bacillota</taxon>
        <taxon>Bacilli</taxon>
        <taxon>Bacillales</taxon>
        <taxon>Thermoactinomycetaceae</taxon>
        <taxon>Laceyella</taxon>
    </lineage>
</organism>
<keyword evidence="2" id="KW-0233">DNA recombination</keyword>
<keyword evidence="7" id="KW-1185">Reference proteome</keyword>
<protein>
    <submittedName>
        <fullName evidence="6">Integrase/recombinase XerD</fullName>
    </submittedName>
</protein>
<dbReference type="InterPro" id="IPR011010">
    <property type="entry name" value="DNA_brk_join_enz"/>
</dbReference>
<evidence type="ECO:0000256" key="3">
    <source>
        <dbReference type="PROSITE-ProRule" id="PRU01248"/>
    </source>
</evidence>
<dbReference type="Gene3D" id="1.10.443.10">
    <property type="entry name" value="Intergrase catalytic core"/>
    <property type="match status" value="1"/>
</dbReference>
<dbReference type="InterPro" id="IPR013762">
    <property type="entry name" value="Integrase-like_cat_sf"/>
</dbReference>
<dbReference type="CDD" id="cd00397">
    <property type="entry name" value="DNA_BRE_C"/>
    <property type="match status" value="1"/>
</dbReference>
<dbReference type="EMBL" id="PVTZ01000002">
    <property type="protein sequence ID" value="PRZ16316.1"/>
    <property type="molecule type" value="Genomic_DNA"/>
</dbReference>
<evidence type="ECO:0000313" key="6">
    <source>
        <dbReference type="EMBL" id="PRZ16316.1"/>
    </source>
</evidence>